<dbReference type="SUPFAM" id="SSF53474">
    <property type="entry name" value="alpha/beta-Hydrolases"/>
    <property type="match status" value="1"/>
</dbReference>
<proteinExistence type="predicted"/>
<sequence length="267" mass="30308">MLLLTMESKSEIFSDENKNLHYYVRGNGKSPVIVLHGLGSSGLSFYNGVDISLPNTTTYYIDLPGHGDSFDLVLKKPEEWVSLMTDFCKSLNSKKIAMVGFSLGGEIGLLVAEKLVQENYECSLFLWSTPLRLNSNISVRLFPRFVMSMGKLLNKILKSDSFRKLLVFIGIKLAKEDLMDIMNTNPYAFSFSKELFKKSITDIDERIRLKYLYGDHDAFVNYKKVVPEVEKTYPGSSVYISGCQHFGNEVGWKKAAEYLKEEISLIN</sequence>
<name>A0A0G0FVR6_9BACT</name>
<comment type="caution">
    <text evidence="2">The sequence shown here is derived from an EMBL/GenBank/DDBJ whole genome shotgun (WGS) entry which is preliminary data.</text>
</comment>
<reference evidence="2 3" key="1">
    <citation type="journal article" date="2015" name="Nature">
        <title>rRNA introns, odd ribosomes, and small enigmatic genomes across a large radiation of phyla.</title>
        <authorList>
            <person name="Brown C.T."/>
            <person name="Hug L.A."/>
            <person name="Thomas B.C."/>
            <person name="Sharon I."/>
            <person name="Castelle C.J."/>
            <person name="Singh A."/>
            <person name="Wilkins M.J."/>
            <person name="Williams K.H."/>
            <person name="Banfield J.F."/>
        </authorList>
    </citation>
    <scope>NUCLEOTIDE SEQUENCE [LARGE SCALE GENOMIC DNA]</scope>
</reference>
<organism evidence="2 3">
    <name type="scientific">candidate division WS6 bacterium GW2011_GWF1_36_8</name>
    <dbReference type="NCBI Taxonomy" id="1619098"/>
    <lineage>
        <taxon>Bacteria</taxon>
        <taxon>Candidatus Dojkabacteria</taxon>
    </lineage>
</organism>
<evidence type="ECO:0000313" key="3">
    <source>
        <dbReference type="Proteomes" id="UP000033886"/>
    </source>
</evidence>
<dbReference type="AlphaFoldDB" id="A0A0G0FVR6"/>
<evidence type="ECO:0000313" key="2">
    <source>
        <dbReference type="EMBL" id="KKQ17945.1"/>
    </source>
</evidence>
<dbReference type="Proteomes" id="UP000033886">
    <property type="component" value="Unassembled WGS sequence"/>
</dbReference>
<keyword evidence="2" id="KW-0378">Hydrolase</keyword>
<accession>A0A0G0FVR6</accession>
<evidence type="ECO:0000259" key="1">
    <source>
        <dbReference type="Pfam" id="PF00561"/>
    </source>
</evidence>
<dbReference type="GO" id="GO:0016787">
    <property type="term" value="F:hydrolase activity"/>
    <property type="evidence" value="ECO:0007669"/>
    <property type="project" value="UniProtKB-KW"/>
</dbReference>
<dbReference type="Pfam" id="PF00561">
    <property type="entry name" value="Abhydrolase_1"/>
    <property type="match status" value="1"/>
</dbReference>
<protein>
    <submittedName>
        <fullName evidence="2">Alpha/beta hydrolase fold protein</fullName>
    </submittedName>
</protein>
<dbReference type="InterPro" id="IPR000073">
    <property type="entry name" value="AB_hydrolase_1"/>
</dbReference>
<dbReference type="PANTHER" id="PTHR46438">
    <property type="entry name" value="ALPHA/BETA-HYDROLASES SUPERFAMILY PROTEIN"/>
    <property type="match status" value="1"/>
</dbReference>
<feature type="domain" description="AB hydrolase-1" evidence="1">
    <location>
        <begin position="31"/>
        <end position="115"/>
    </location>
</feature>
<dbReference type="Gene3D" id="3.40.50.1820">
    <property type="entry name" value="alpha/beta hydrolase"/>
    <property type="match status" value="1"/>
</dbReference>
<gene>
    <name evidence="2" type="ORF">US29_C0002G0005</name>
</gene>
<dbReference type="InterPro" id="IPR029058">
    <property type="entry name" value="AB_hydrolase_fold"/>
</dbReference>
<dbReference type="EMBL" id="LBSK01000002">
    <property type="protein sequence ID" value="KKQ17945.1"/>
    <property type="molecule type" value="Genomic_DNA"/>
</dbReference>